<dbReference type="Pfam" id="PF02108">
    <property type="entry name" value="FliH"/>
    <property type="match status" value="1"/>
</dbReference>
<evidence type="ECO:0000313" key="12">
    <source>
        <dbReference type="EMBL" id="NKE66153.1"/>
    </source>
</evidence>
<dbReference type="Proteomes" id="UP000521868">
    <property type="component" value="Unassembled WGS sequence"/>
</dbReference>
<evidence type="ECO:0000256" key="1">
    <source>
        <dbReference type="ARBA" id="ARBA00003041"/>
    </source>
</evidence>
<name>A0A7X6DFM8_9BURK</name>
<evidence type="ECO:0000259" key="11">
    <source>
        <dbReference type="Pfam" id="PF02108"/>
    </source>
</evidence>
<keyword evidence="6" id="KW-0963">Cytoplasm</keyword>
<reference evidence="12 13" key="1">
    <citation type="journal article" date="2020" name="Nature">
        <title>Bacterial chemolithoautotrophy via manganese oxidation.</title>
        <authorList>
            <person name="Yu H."/>
            <person name="Leadbetter J.R."/>
        </authorList>
    </citation>
    <scope>NUCLEOTIDE SEQUENCE [LARGE SCALE GENOMIC DNA]</scope>
    <source>
        <strain evidence="12 13">RBP-1</strain>
    </source>
</reference>
<dbReference type="GO" id="GO:0071973">
    <property type="term" value="P:bacterial-type flagellum-dependent cell motility"/>
    <property type="evidence" value="ECO:0007669"/>
    <property type="project" value="InterPro"/>
</dbReference>
<protein>
    <recommendedName>
        <fullName evidence="4">Flagellar assembly protein FliH</fullName>
    </recommendedName>
</protein>
<evidence type="ECO:0000313" key="13">
    <source>
        <dbReference type="Proteomes" id="UP000521868"/>
    </source>
</evidence>
<proteinExistence type="inferred from homology"/>
<accession>A0A7X6DFM8</accession>
<dbReference type="InterPro" id="IPR051472">
    <property type="entry name" value="T3SS_Stator/FliH"/>
</dbReference>
<evidence type="ECO:0000256" key="7">
    <source>
        <dbReference type="ARBA" id="ARBA00022795"/>
    </source>
</evidence>
<evidence type="ECO:0000256" key="4">
    <source>
        <dbReference type="ARBA" id="ARBA00016507"/>
    </source>
</evidence>
<gene>
    <name evidence="12" type="ORF">RAMLITH_10010</name>
</gene>
<dbReference type="InterPro" id="IPR018035">
    <property type="entry name" value="Flagellar_FliH/T3SS_HrpE"/>
</dbReference>
<keyword evidence="8" id="KW-0653">Protein transport</keyword>
<sequence length="207" mass="21458">MGSVARPAPARAAPAAAARPREPAVDPAELERLRQQARDAGMAEGRKAGLAQGHDQGYAAGLAAGKAAMEQQAAQLLATAASLPAALRRAEEDLAEAVVALALDLARQVIHRSLDARPELLVPVVQDLLRREPALQGEPRLLLHPLDAELVAGVLGAELRAAGWQVLPDDTVTRGGCLVRAGSGAHDATLETRWTRVSAALAGMPAA</sequence>
<dbReference type="EMBL" id="VTOX01000003">
    <property type="protein sequence ID" value="NKE66153.1"/>
    <property type="molecule type" value="Genomic_DNA"/>
</dbReference>
<evidence type="ECO:0000256" key="10">
    <source>
        <dbReference type="SAM" id="MobiDB-lite"/>
    </source>
</evidence>
<organism evidence="12 13">
    <name type="scientific">Ramlibacter lithotrophicus</name>
    <dbReference type="NCBI Taxonomy" id="2606681"/>
    <lineage>
        <taxon>Bacteria</taxon>
        <taxon>Pseudomonadati</taxon>
        <taxon>Pseudomonadota</taxon>
        <taxon>Betaproteobacteria</taxon>
        <taxon>Burkholderiales</taxon>
        <taxon>Comamonadaceae</taxon>
        <taxon>Ramlibacter</taxon>
    </lineage>
</organism>
<dbReference type="AlphaFoldDB" id="A0A7X6DFM8"/>
<dbReference type="GO" id="GO:0044781">
    <property type="term" value="P:bacterial-type flagellum organization"/>
    <property type="evidence" value="ECO:0007669"/>
    <property type="project" value="UniProtKB-KW"/>
</dbReference>
<dbReference type="GO" id="GO:0009288">
    <property type="term" value="C:bacterial-type flagellum"/>
    <property type="evidence" value="ECO:0007669"/>
    <property type="project" value="InterPro"/>
</dbReference>
<keyword evidence="7" id="KW-1005">Bacterial flagellum biogenesis</keyword>
<comment type="caution">
    <text evidence="12">The sequence shown here is derived from an EMBL/GenBank/DDBJ whole genome shotgun (WGS) entry which is preliminary data.</text>
</comment>
<dbReference type="PRINTS" id="PR01003">
    <property type="entry name" value="FLGFLIH"/>
</dbReference>
<comment type="function">
    <text evidence="1">Needed for flagellar regrowth and assembly.</text>
</comment>
<dbReference type="GO" id="GO:0005829">
    <property type="term" value="C:cytosol"/>
    <property type="evidence" value="ECO:0007669"/>
    <property type="project" value="TreeGrafter"/>
</dbReference>
<dbReference type="GO" id="GO:0015031">
    <property type="term" value="P:protein transport"/>
    <property type="evidence" value="ECO:0007669"/>
    <property type="project" value="UniProtKB-KW"/>
</dbReference>
<keyword evidence="5" id="KW-0813">Transport</keyword>
<evidence type="ECO:0000256" key="5">
    <source>
        <dbReference type="ARBA" id="ARBA00022448"/>
    </source>
</evidence>
<keyword evidence="9" id="KW-1006">Bacterial flagellum protein export</keyword>
<comment type="subcellular location">
    <subcellularLocation>
        <location evidence="2">Cytoplasm</location>
    </subcellularLocation>
</comment>
<keyword evidence="12" id="KW-0282">Flagellum</keyword>
<keyword evidence="13" id="KW-1185">Reference proteome</keyword>
<feature type="region of interest" description="Disordered" evidence="10">
    <location>
        <begin position="1"/>
        <end position="28"/>
    </location>
</feature>
<evidence type="ECO:0000256" key="2">
    <source>
        <dbReference type="ARBA" id="ARBA00004496"/>
    </source>
</evidence>
<keyword evidence="12" id="KW-0966">Cell projection</keyword>
<evidence type="ECO:0000256" key="8">
    <source>
        <dbReference type="ARBA" id="ARBA00022927"/>
    </source>
</evidence>
<keyword evidence="12" id="KW-0969">Cilium</keyword>
<feature type="compositionally biased region" description="Basic and acidic residues" evidence="10">
    <location>
        <begin position="19"/>
        <end position="28"/>
    </location>
</feature>
<dbReference type="NCBIfam" id="NF004270">
    <property type="entry name" value="PRK05687.2-1"/>
    <property type="match status" value="1"/>
</dbReference>
<feature type="domain" description="Flagellar assembly protein FliH/Type III secretion system HrpE" evidence="11">
    <location>
        <begin position="71"/>
        <end position="197"/>
    </location>
</feature>
<feature type="compositionally biased region" description="Low complexity" evidence="10">
    <location>
        <begin position="1"/>
        <end position="18"/>
    </location>
</feature>
<dbReference type="PANTHER" id="PTHR34982:SF1">
    <property type="entry name" value="FLAGELLAR ASSEMBLY PROTEIN FLIH"/>
    <property type="match status" value="1"/>
</dbReference>
<evidence type="ECO:0000256" key="3">
    <source>
        <dbReference type="ARBA" id="ARBA00006602"/>
    </source>
</evidence>
<evidence type="ECO:0000256" key="9">
    <source>
        <dbReference type="ARBA" id="ARBA00023225"/>
    </source>
</evidence>
<comment type="similarity">
    <text evidence="3">Belongs to the FliH family.</text>
</comment>
<dbReference type="PANTHER" id="PTHR34982">
    <property type="entry name" value="YOP PROTEINS TRANSLOCATION PROTEIN L"/>
    <property type="match status" value="1"/>
</dbReference>
<dbReference type="GO" id="GO:0003774">
    <property type="term" value="F:cytoskeletal motor activity"/>
    <property type="evidence" value="ECO:0007669"/>
    <property type="project" value="InterPro"/>
</dbReference>
<evidence type="ECO:0000256" key="6">
    <source>
        <dbReference type="ARBA" id="ARBA00022490"/>
    </source>
</evidence>
<dbReference type="InterPro" id="IPR000563">
    <property type="entry name" value="Flag_FliH"/>
</dbReference>